<evidence type="ECO:0000259" key="8">
    <source>
        <dbReference type="PROSITE" id="PS50850"/>
    </source>
</evidence>
<evidence type="ECO:0000256" key="4">
    <source>
        <dbReference type="ARBA" id="ARBA00022692"/>
    </source>
</evidence>
<dbReference type="InterPro" id="IPR011701">
    <property type="entry name" value="MFS"/>
</dbReference>
<feature type="non-terminal residue" evidence="9">
    <location>
        <position position="1"/>
    </location>
</feature>
<keyword evidence="2" id="KW-0813">Transport</keyword>
<dbReference type="InterPro" id="IPR005829">
    <property type="entry name" value="Sugar_transporter_CS"/>
</dbReference>
<organism evidence="9">
    <name type="scientific">marine sediment metagenome</name>
    <dbReference type="NCBI Taxonomy" id="412755"/>
    <lineage>
        <taxon>unclassified sequences</taxon>
        <taxon>metagenomes</taxon>
        <taxon>ecological metagenomes</taxon>
    </lineage>
</organism>
<evidence type="ECO:0000256" key="7">
    <source>
        <dbReference type="SAM" id="Phobius"/>
    </source>
</evidence>
<dbReference type="EMBL" id="BARS01049247">
    <property type="protein sequence ID" value="GAG30875.1"/>
    <property type="molecule type" value="Genomic_DNA"/>
</dbReference>
<name>X0WJP2_9ZZZZ</name>
<dbReference type="PRINTS" id="PR01035">
    <property type="entry name" value="TCRTETA"/>
</dbReference>
<proteinExistence type="predicted"/>
<reference evidence="9" key="1">
    <citation type="journal article" date="2014" name="Front. Microbiol.">
        <title>High frequency of phylogenetically diverse reductive dehalogenase-homologous genes in deep subseafloor sedimentary metagenomes.</title>
        <authorList>
            <person name="Kawai M."/>
            <person name="Futagami T."/>
            <person name="Toyoda A."/>
            <person name="Takaki Y."/>
            <person name="Nishi S."/>
            <person name="Hori S."/>
            <person name="Arai W."/>
            <person name="Tsubouchi T."/>
            <person name="Morono Y."/>
            <person name="Uchiyama I."/>
            <person name="Ito T."/>
            <person name="Fujiyama A."/>
            <person name="Inagaki F."/>
            <person name="Takami H."/>
        </authorList>
    </citation>
    <scope>NUCLEOTIDE SEQUENCE</scope>
    <source>
        <strain evidence="9">Expedition CK06-06</strain>
    </source>
</reference>
<feature type="transmembrane region" description="Helical" evidence="7">
    <location>
        <begin position="72"/>
        <end position="92"/>
    </location>
</feature>
<dbReference type="Pfam" id="PF07690">
    <property type="entry name" value="MFS_1"/>
    <property type="match status" value="1"/>
</dbReference>
<evidence type="ECO:0000313" key="9">
    <source>
        <dbReference type="EMBL" id="GAG30875.1"/>
    </source>
</evidence>
<feature type="non-terminal residue" evidence="9">
    <location>
        <position position="242"/>
    </location>
</feature>
<dbReference type="PANTHER" id="PTHR23517">
    <property type="entry name" value="RESISTANCE PROTEIN MDTM, PUTATIVE-RELATED-RELATED"/>
    <property type="match status" value="1"/>
</dbReference>
<keyword evidence="3" id="KW-1003">Cell membrane</keyword>
<comment type="caution">
    <text evidence="9">The sequence shown here is derived from an EMBL/GenBank/DDBJ whole genome shotgun (WGS) entry which is preliminary data.</text>
</comment>
<feature type="transmembrane region" description="Helical" evidence="7">
    <location>
        <begin position="6"/>
        <end position="31"/>
    </location>
</feature>
<dbReference type="CDD" id="cd17325">
    <property type="entry name" value="MFS_MdtG_SLC18_like"/>
    <property type="match status" value="1"/>
</dbReference>
<feature type="transmembrane region" description="Helical" evidence="7">
    <location>
        <begin position="43"/>
        <end position="66"/>
    </location>
</feature>
<evidence type="ECO:0000256" key="2">
    <source>
        <dbReference type="ARBA" id="ARBA00022448"/>
    </source>
</evidence>
<gene>
    <name evidence="9" type="ORF">S01H1_73689</name>
</gene>
<dbReference type="PROSITE" id="PS50850">
    <property type="entry name" value="MFS"/>
    <property type="match status" value="1"/>
</dbReference>
<dbReference type="AlphaFoldDB" id="X0WJP2"/>
<dbReference type="GO" id="GO:0022857">
    <property type="term" value="F:transmembrane transporter activity"/>
    <property type="evidence" value="ECO:0007669"/>
    <property type="project" value="InterPro"/>
</dbReference>
<keyword evidence="6 7" id="KW-0472">Membrane</keyword>
<dbReference type="Gene3D" id="1.20.1250.20">
    <property type="entry name" value="MFS general substrate transporter like domains"/>
    <property type="match status" value="2"/>
</dbReference>
<dbReference type="InterPro" id="IPR036259">
    <property type="entry name" value="MFS_trans_sf"/>
</dbReference>
<evidence type="ECO:0000256" key="6">
    <source>
        <dbReference type="ARBA" id="ARBA00023136"/>
    </source>
</evidence>
<dbReference type="SUPFAM" id="SSF103473">
    <property type="entry name" value="MFS general substrate transporter"/>
    <property type="match status" value="1"/>
</dbReference>
<dbReference type="InterPro" id="IPR020846">
    <property type="entry name" value="MFS_dom"/>
</dbReference>
<keyword evidence="4 7" id="KW-0812">Transmembrane</keyword>
<evidence type="ECO:0000256" key="3">
    <source>
        <dbReference type="ARBA" id="ARBA00022475"/>
    </source>
</evidence>
<dbReference type="PANTHER" id="PTHR23517:SF3">
    <property type="entry name" value="INTEGRAL MEMBRANE TRANSPORT PROTEIN"/>
    <property type="match status" value="1"/>
</dbReference>
<protein>
    <recommendedName>
        <fullName evidence="8">Major facilitator superfamily (MFS) profile domain-containing protein</fullName>
    </recommendedName>
</protein>
<dbReference type="PROSITE" id="PS00216">
    <property type="entry name" value="SUGAR_TRANSPORT_1"/>
    <property type="match status" value="1"/>
</dbReference>
<feature type="domain" description="Major facilitator superfamily (MFS) profile" evidence="8">
    <location>
        <begin position="1"/>
        <end position="242"/>
    </location>
</feature>
<dbReference type="InterPro" id="IPR050171">
    <property type="entry name" value="MFS_Transporters"/>
</dbReference>
<dbReference type="GO" id="GO:0005886">
    <property type="term" value="C:plasma membrane"/>
    <property type="evidence" value="ECO:0007669"/>
    <property type="project" value="UniProtKB-SubCell"/>
</dbReference>
<evidence type="ECO:0000256" key="5">
    <source>
        <dbReference type="ARBA" id="ARBA00022989"/>
    </source>
</evidence>
<accession>X0WJP2</accession>
<feature type="transmembrane region" description="Helical" evidence="7">
    <location>
        <begin position="104"/>
        <end position="127"/>
    </location>
</feature>
<comment type="subcellular location">
    <subcellularLocation>
        <location evidence="1">Cell membrane</location>
        <topology evidence="1">Multi-pass membrane protein</topology>
    </subcellularLocation>
</comment>
<sequence length="242" mass="26041">LYAKTFAATGVSIGLVFSAFSVSRCLLGPLIGRLSDRIGRKRILMIGLASYTLASVLYAFAMSLWQLGMFRFVQGAAAAMVTPIAQAYIGDITPRGREGRTMNLFYSSMFLGMALGPLLGGGLSALWSYELAFYAMGILSTIALILVAATLPADHGRAEHGKSRPREIVPLRHVMKNDAVKAIAVYMATRGFWRQGFNTFYPLFAVASSGLGEASIGTVVSVYMLGGGLLQIPFGYLADRYP</sequence>
<evidence type="ECO:0000256" key="1">
    <source>
        <dbReference type="ARBA" id="ARBA00004651"/>
    </source>
</evidence>
<dbReference type="InterPro" id="IPR001958">
    <property type="entry name" value="Tet-R_TetA/multi-R_MdtG-like"/>
</dbReference>
<keyword evidence="5 7" id="KW-1133">Transmembrane helix</keyword>
<feature type="transmembrane region" description="Helical" evidence="7">
    <location>
        <begin position="133"/>
        <end position="153"/>
    </location>
</feature>